<evidence type="ECO:0000313" key="2">
    <source>
        <dbReference type="Proteomes" id="UP001301728"/>
    </source>
</evidence>
<accession>A0ABU5U3X3</accession>
<comment type="caution">
    <text evidence="1">The sequence shown here is derived from an EMBL/GenBank/DDBJ whole genome shotgun (WGS) entry which is preliminary data.</text>
</comment>
<proteinExistence type="predicted"/>
<gene>
    <name evidence="1" type="ORF">VB854_20600</name>
</gene>
<dbReference type="EMBL" id="JAYGHT010000132">
    <property type="protein sequence ID" value="MEA5521343.1"/>
    <property type="molecule type" value="Genomic_DNA"/>
</dbReference>
<organism evidence="1 2">
    <name type="scientific">Limnoraphis robusta CCNP1315</name>
    <dbReference type="NCBI Taxonomy" id="3110306"/>
    <lineage>
        <taxon>Bacteria</taxon>
        <taxon>Bacillati</taxon>
        <taxon>Cyanobacteriota</taxon>
        <taxon>Cyanophyceae</taxon>
        <taxon>Oscillatoriophycideae</taxon>
        <taxon>Oscillatoriales</taxon>
        <taxon>Sirenicapillariaceae</taxon>
        <taxon>Limnoraphis</taxon>
    </lineage>
</organism>
<keyword evidence="2" id="KW-1185">Reference proteome</keyword>
<dbReference type="InterPro" id="IPR025458">
    <property type="entry name" value="DUF4278"/>
</dbReference>
<protein>
    <submittedName>
        <fullName evidence="1">DUF4278 domain-containing protein</fullName>
    </submittedName>
</protein>
<name>A0ABU5U3X3_9CYAN</name>
<reference evidence="1 2" key="1">
    <citation type="submission" date="2023-12" db="EMBL/GenBank/DDBJ databases">
        <title>Baltic Sea Cyanobacteria.</title>
        <authorList>
            <person name="Delbaje E."/>
            <person name="Fewer D.P."/>
            <person name="Shishido T.K."/>
        </authorList>
    </citation>
    <scope>NUCLEOTIDE SEQUENCE [LARGE SCALE GENOMIC DNA]</scope>
    <source>
        <strain evidence="1 2">CCNP 1315</strain>
    </source>
</reference>
<dbReference type="Proteomes" id="UP001301728">
    <property type="component" value="Unassembled WGS sequence"/>
</dbReference>
<dbReference type="Pfam" id="PF14105">
    <property type="entry name" value="DUF4278"/>
    <property type="match status" value="1"/>
</dbReference>
<evidence type="ECO:0000313" key="1">
    <source>
        <dbReference type="EMBL" id="MEA5521343.1"/>
    </source>
</evidence>
<sequence>MSKLTDRGIAYSSNTPRIETTETENFARFRGLSYNISRPLNVPQSQPKLLKYRGVVYTTENGKISTPNTSNFPASVVPAFN</sequence>
<dbReference type="RefSeq" id="WP_323275485.1">
    <property type="nucleotide sequence ID" value="NZ_JAYGHT010000132.1"/>
</dbReference>